<dbReference type="GO" id="GO:0016251">
    <property type="term" value="F:RNA polymerase II general transcription initiation factor activity"/>
    <property type="evidence" value="ECO:0007669"/>
    <property type="project" value="TreeGrafter"/>
</dbReference>
<sequence length="299" mass="32784">MPSKKKKYNARFPPGRIKKIMQTDEEVGKVAQAVPIIISRTLELFVESLLTKTVRITNARHAKTLSPSHMKQCIMSESRFDFLKELVKNVPDISVAEEIDNSPPAPPEDDVTNGARNGRLGKGGESWLRNYGRPASMDLSQTRNYSNDGKCLTPNVMYPGGTEGNTVIRYTPSRTWGQKTQLTGDLHGPSRPSKVPRMDSTQGCHSAPPQSGDSSIFSFDIRQKPQREYPSPLATSTVTSTTNNLCESVASTTPPVLKFDISSTPVVKIDYSHLPLNVAPAQLPAAPAASELDEDYDNI</sequence>
<dbReference type="VEuPathDB" id="VectorBase:LLONM1_011498"/>
<proteinExistence type="predicted"/>
<feature type="region of interest" description="Disordered" evidence="3">
    <location>
        <begin position="179"/>
        <end position="215"/>
    </location>
</feature>
<dbReference type="GO" id="GO:0001046">
    <property type="term" value="F:core promoter sequence-specific DNA binding"/>
    <property type="evidence" value="ECO:0007669"/>
    <property type="project" value="TreeGrafter"/>
</dbReference>
<dbReference type="CDD" id="cd22906">
    <property type="entry name" value="HFD_DRAP1"/>
    <property type="match status" value="1"/>
</dbReference>
<dbReference type="PANTHER" id="PTHR10252:SF5">
    <property type="entry name" value="DR1-ASSOCIATED COREPRESSOR"/>
    <property type="match status" value="1"/>
</dbReference>
<feature type="region of interest" description="Disordered" evidence="3">
    <location>
        <begin position="97"/>
        <end position="146"/>
    </location>
</feature>
<organism evidence="5">
    <name type="scientific">Lutzomyia longipalpis</name>
    <name type="common">Sand fly</name>
    <dbReference type="NCBI Taxonomy" id="7200"/>
    <lineage>
        <taxon>Eukaryota</taxon>
        <taxon>Metazoa</taxon>
        <taxon>Ecdysozoa</taxon>
        <taxon>Arthropoda</taxon>
        <taxon>Hexapoda</taxon>
        <taxon>Insecta</taxon>
        <taxon>Pterygota</taxon>
        <taxon>Neoptera</taxon>
        <taxon>Endopterygota</taxon>
        <taxon>Diptera</taxon>
        <taxon>Nematocera</taxon>
        <taxon>Psychodoidea</taxon>
        <taxon>Psychodidae</taxon>
        <taxon>Lutzomyia</taxon>
        <taxon>Lutzomyia</taxon>
    </lineage>
</organism>
<dbReference type="AlphaFoldDB" id="A0A7G3ABR1"/>
<protein>
    <submittedName>
        <fullName evidence="5">Putative class 2 transcription repressor nc2 alpha subunit drap1</fullName>
    </submittedName>
</protein>
<dbReference type="InterPro" id="IPR009072">
    <property type="entry name" value="Histone-fold"/>
</dbReference>
<feature type="compositionally biased region" description="Polar residues" evidence="3">
    <location>
        <begin position="199"/>
        <end position="215"/>
    </location>
</feature>
<accession>A0A7G3ABR1</accession>
<evidence type="ECO:0000256" key="1">
    <source>
        <dbReference type="ARBA" id="ARBA00004123"/>
    </source>
</evidence>
<reference evidence="5" key="1">
    <citation type="journal article" date="2020" name="BMC">
        <title>Leishmania infection induces a limited differential gene expression in the sand fly midgut.</title>
        <authorList>
            <person name="Coutinho-Abreu I.V."/>
            <person name="Serafim T.D."/>
            <person name="Meneses C."/>
            <person name="Kamhawi S."/>
            <person name="Oliveira F."/>
            <person name="Valenzuela J.G."/>
        </authorList>
    </citation>
    <scope>NUCLEOTIDE SEQUENCE</scope>
    <source>
        <strain evidence="5">Jacobina</strain>
        <tissue evidence="5">Midgut</tissue>
    </source>
</reference>
<dbReference type="Pfam" id="PF00808">
    <property type="entry name" value="CBFD_NFYB_HMF"/>
    <property type="match status" value="1"/>
</dbReference>
<dbReference type="GO" id="GO:0017054">
    <property type="term" value="C:negative cofactor 2 complex"/>
    <property type="evidence" value="ECO:0007669"/>
    <property type="project" value="TreeGrafter"/>
</dbReference>
<dbReference type="Gene3D" id="1.10.20.10">
    <property type="entry name" value="Histone, subunit A"/>
    <property type="match status" value="1"/>
</dbReference>
<dbReference type="EMBL" id="GITU01001617">
    <property type="protein sequence ID" value="MBC1170320.1"/>
    <property type="molecule type" value="Transcribed_RNA"/>
</dbReference>
<keyword evidence="2" id="KW-0539">Nucleus</keyword>
<evidence type="ECO:0000256" key="3">
    <source>
        <dbReference type="SAM" id="MobiDB-lite"/>
    </source>
</evidence>
<comment type="subcellular location">
    <subcellularLocation>
        <location evidence="1">Nucleus</location>
    </subcellularLocation>
</comment>
<dbReference type="SUPFAM" id="SSF47113">
    <property type="entry name" value="Histone-fold"/>
    <property type="match status" value="1"/>
</dbReference>
<evidence type="ECO:0000313" key="5">
    <source>
        <dbReference type="EMBL" id="MBC1170320.1"/>
    </source>
</evidence>
<evidence type="ECO:0000256" key="2">
    <source>
        <dbReference type="ARBA" id="ARBA00023242"/>
    </source>
</evidence>
<dbReference type="InterPro" id="IPR003958">
    <property type="entry name" value="CBFA_NFYB_domain"/>
</dbReference>
<dbReference type="FunFam" id="1.10.20.10:FF:000074">
    <property type="entry name" value="dr1-associated corepressor"/>
    <property type="match status" value="1"/>
</dbReference>
<dbReference type="InterPro" id="IPR050568">
    <property type="entry name" value="Transcr_DNA_Rep_Reg"/>
</dbReference>
<name>A0A7G3ABR1_LUTLO</name>
<dbReference type="GO" id="GO:0046982">
    <property type="term" value="F:protein heterodimerization activity"/>
    <property type="evidence" value="ECO:0007669"/>
    <property type="project" value="InterPro"/>
</dbReference>
<feature type="domain" description="Transcription factor CBF/NF-Y/archaeal histone" evidence="4">
    <location>
        <begin position="10"/>
        <end position="74"/>
    </location>
</feature>
<evidence type="ECO:0000259" key="4">
    <source>
        <dbReference type="Pfam" id="PF00808"/>
    </source>
</evidence>
<dbReference type="PANTHER" id="PTHR10252">
    <property type="entry name" value="HISTONE-LIKE TRANSCRIPTION FACTOR CCAAT-RELATED"/>
    <property type="match status" value="1"/>
</dbReference>